<keyword evidence="2" id="KW-1185">Reference proteome</keyword>
<evidence type="ECO:0008006" key="3">
    <source>
        <dbReference type="Google" id="ProtNLM"/>
    </source>
</evidence>
<accession>A0ABY4RJB5</accession>
<dbReference type="Proteomes" id="UP001057134">
    <property type="component" value="Chromosome"/>
</dbReference>
<dbReference type="RefSeq" id="WP_249863707.1">
    <property type="nucleotide sequence ID" value="NZ_CP027059.1"/>
</dbReference>
<name>A0ABY4RJB5_9BACL</name>
<dbReference type="EMBL" id="CP027059">
    <property type="protein sequence ID" value="UQZ81472.1"/>
    <property type="molecule type" value="Genomic_DNA"/>
</dbReference>
<organism evidence="1 2">
    <name type="scientific">Paenibacillus konkukensis</name>
    <dbReference type="NCBI Taxonomy" id="2020716"/>
    <lineage>
        <taxon>Bacteria</taxon>
        <taxon>Bacillati</taxon>
        <taxon>Bacillota</taxon>
        <taxon>Bacilli</taxon>
        <taxon>Bacillales</taxon>
        <taxon>Paenibacillaceae</taxon>
        <taxon>Paenibacillus</taxon>
    </lineage>
</organism>
<evidence type="ECO:0000313" key="1">
    <source>
        <dbReference type="EMBL" id="UQZ81472.1"/>
    </source>
</evidence>
<sequence length="90" mass="10414">MSPLITILQAAMTYSKEEGYVGKVEFQVQDHKLPYEMTLYSKSGRDWSYGLHFLNESGSEEQILEVEDLLEDNDEWFDFLVDAAKSKLQS</sequence>
<reference evidence="1" key="2">
    <citation type="journal article" date="2021" name="J Anim Sci Technol">
        <title>Complete genome sequence of Paenibacillus konkukensis sp. nov. SK3146 as a potential probiotic strain.</title>
        <authorList>
            <person name="Jung H.I."/>
            <person name="Park S."/>
            <person name="Niu K.M."/>
            <person name="Lee S.W."/>
            <person name="Kothari D."/>
            <person name="Yi K.J."/>
            <person name="Kim S.K."/>
        </authorList>
    </citation>
    <scope>NUCLEOTIDE SEQUENCE</scope>
    <source>
        <strain evidence="1">SK3146</strain>
    </source>
</reference>
<proteinExistence type="predicted"/>
<evidence type="ECO:0000313" key="2">
    <source>
        <dbReference type="Proteomes" id="UP001057134"/>
    </source>
</evidence>
<reference evidence="1" key="1">
    <citation type="submission" date="2018-02" db="EMBL/GenBank/DDBJ databases">
        <authorList>
            <person name="Kim S.-K."/>
            <person name="Jung H.-I."/>
            <person name="Lee S.-W."/>
        </authorList>
    </citation>
    <scope>NUCLEOTIDE SEQUENCE</scope>
    <source>
        <strain evidence="1">SK3146</strain>
    </source>
</reference>
<gene>
    <name evidence="1" type="ORF">SK3146_00628</name>
</gene>
<protein>
    <recommendedName>
        <fullName evidence="3">IDEAL domain-containing protein</fullName>
    </recommendedName>
</protein>